<keyword evidence="4" id="KW-1185">Reference proteome</keyword>
<comment type="caution">
    <text evidence="3">The sequence shown here is derived from an EMBL/GenBank/DDBJ whole genome shotgun (WGS) entry which is preliminary data.</text>
</comment>
<accession>A0A5J4Z0U6</accession>
<organism evidence="3 4">
    <name type="scientific">Porphyridium purpureum</name>
    <name type="common">Red alga</name>
    <name type="synonym">Porphyridium cruentum</name>
    <dbReference type="NCBI Taxonomy" id="35688"/>
    <lineage>
        <taxon>Eukaryota</taxon>
        <taxon>Rhodophyta</taxon>
        <taxon>Bangiophyceae</taxon>
        <taxon>Porphyridiales</taxon>
        <taxon>Porphyridiaceae</taxon>
        <taxon>Porphyridium</taxon>
    </lineage>
</organism>
<protein>
    <submittedName>
        <fullName evidence="3">Uncharacterized protein</fullName>
    </submittedName>
</protein>
<feature type="region of interest" description="Disordered" evidence="1">
    <location>
        <begin position="70"/>
        <end position="102"/>
    </location>
</feature>
<reference evidence="4" key="1">
    <citation type="journal article" date="2019" name="Nat. Commun.">
        <title>Expansion of phycobilisome linker gene families in mesophilic red algae.</title>
        <authorList>
            <person name="Lee J."/>
            <person name="Kim D."/>
            <person name="Bhattacharya D."/>
            <person name="Yoon H.S."/>
        </authorList>
    </citation>
    <scope>NUCLEOTIDE SEQUENCE [LARGE SCALE GENOMIC DNA]</scope>
    <source>
        <strain evidence="4">CCMP 1328</strain>
    </source>
</reference>
<gene>
    <name evidence="3" type="ORF">FVE85_0202</name>
</gene>
<evidence type="ECO:0000313" key="3">
    <source>
        <dbReference type="EMBL" id="KAA8496473.1"/>
    </source>
</evidence>
<proteinExistence type="predicted"/>
<sequence length="102" mass="10746">MATLYQMFNMSFGGSSLVTVGKWTALVVGFGYGTALRNERQNALTGGLRAALSERDAKIRELLTEKKYGAAQKGDGEAGSGAPAQSSGDPLTDWINSMVANN</sequence>
<evidence type="ECO:0000256" key="1">
    <source>
        <dbReference type="SAM" id="MobiDB-lite"/>
    </source>
</evidence>
<dbReference type="Proteomes" id="UP000324585">
    <property type="component" value="Unassembled WGS sequence"/>
</dbReference>
<keyword evidence="2" id="KW-0472">Membrane</keyword>
<feature type="transmembrane region" description="Helical" evidence="2">
    <location>
        <begin position="12"/>
        <end position="32"/>
    </location>
</feature>
<feature type="compositionally biased region" description="Polar residues" evidence="1">
    <location>
        <begin position="83"/>
        <end position="102"/>
    </location>
</feature>
<evidence type="ECO:0000256" key="2">
    <source>
        <dbReference type="SAM" id="Phobius"/>
    </source>
</evidence>
<evidence type="ECO:0000313" key="4">
    <source>
        <dbReference type="Proteomes" id="UP000324585"/>
    </source>
</evidence>
<name>A0A5J4Z0U6_PORPP</name>
<dbReference type="EMBL" id="VRMN01000002">
    <property type="protein sequence ID" value="KAA8496473.1"/>
    <property type="molecule type" value="Genomic_DNA"/>
</dbReference>
<keyword evidence="2" id="KW-0812">Transmembrane</keyword>
<dbReference type="AlphaFoldDB" id="A0A5J4Z0U6"/>
<keyword evidence="2" id="KW-1133">Transmembrane helix</keyword>